<name>A0A9E8HM34_9ALTE</name>
<dbReference type="AlphaFoldDB" id="A0A9E8HM34"/>
<sequence length="90" mass="10780">MKQLLLNQTCVFHLTRMAFRVQNKYKKRYHLTDEDDLLALIHFVDNSKDIELRRSFMLFYINCPDAIKDYLESHHDIQSPIECYQSLGSL</sequence>
<protein>
    <submittedName>
        <fullName evidence="1">Uncharacterized protein</fullName>
    </submittedName>
</protein>
<dbReference type="EMBL" id="CP101527">
    <property type="protein sequence ID" value="UZW75852.1"/>
    <property type="molecule type" value="Genomic_DNA"/>
</dbReference>
<accession>A0A9E8HM34</accession>
<organism evidence="1 2">
    <name type="scientific">Alkalimarinus sediminis</name>
    <dbReference type="NCBI Taxonomy" id="1632866"/>
    <lineage>
        <taxon>Bacteria</taxon>
        <taxon>Pseudomonadati</taxon>
        <taxon>Pseudomonadota</taxon>
        <taxon>Gammaproteobacteria</taxon>
        <taxon>Alteromonadales</taxon>
        <taxon>Alteromonadaceae</taxon>
        <taxon>Alkalimarinus</taxon>
    </lineage>
</organism>
<keyword evidence="2" id="KW-1185">Reference proteome</keyword>
<reference evidence="1" key="1">
    <citation type="submission" date="2022-07" db="EMBL/GenBank/DDBJ databases">
        <title>Alkalimarinus sp. nov., isolated from gut of a Alitta virens.</title>
        <authorList>
            <person name="Yang A.I."/>
            <person name="Shin N.-R."/>
        </authorList>
    </citation>
    <scope>NUCLEOTIDE SEQUENCE</scope>
    <source>
        <strain evidence="1">FA028</strain>
    </source>
</reference>
<dbReference type="RefSeq" id="WP_251811602.1">
    <property type="nucleotide sequence ID" value="NZ_CP101527.1"/>
</dbReference>
<evidence type="ECO:0000313" key="1">
    <source>
        <dbReference type="EMBL" id="UZW75852.1"/>
    </source>
</evidence>
<evidence type="ECO:0000313" key="2">
    <source>
        <dbReference type="Proteomes" id="UP001164472"/>
    </source>
</evidence>
<gene>
    <name evidence="1" type="ORF">NNL22_04520</name>
</gene>
<dbReference type="Proteomes" id="UP001164472">
    <property type="component" value="Chromosome"/>
</dbReference>
<proteinExistence type="predicted"/>
<dbReference type="KEGG" id="asem:NNL22_04520"/>